<gene>
    <name evidence="5" type="primary">SSCI65210.1</name>
</gene>
<evidence type="ECO:0000313" key="6">
    <source>
        <dbReference type="Proteomes" id="UP000242770"/>
    </source>
</evidence>
<evidence type="ECO:0000256" key="2">
    <source>
        <dbReference type="ARBA" id="ARBA00023186"/>
    </source>
</evidence>
<dbReference type="GO" id="GO:0048487">
    <property type="term" value="F:beta-tubulin binding"/>
    <property type="evidence" value="ECO:0007669"/>
    <property type="project" value="InterPro"/>
</dbReference>
<dbReference type="GO" id="GO:0005829">
    <property type="term" value="C:cytosol"/>
    <property type="evidence" value="ECO:0007669"/>
    <property type="project" value="TreeGrafter"/>
</dbReference>
<keyword evidence="2 3" id="KW-0143">Chaperone</keyword>
<organism evidence="5 6">
    <name type="scientific">Sporisorium scitamineum</name>
    <dbReference type="NCBI Taxonomy" id="49012"/>
    <lineage>
        <taxon>Eukaryota</taxon>
        <taxon>Fungi</taxon>
        <taxon>Dikarya</taxon>
        <taxon>Basidiomycota</taxon>
        <taxon>Ustilaginomycotina</taxon>
        <taxon>Ustilaginomycetes</taxon>
        <taxon>Ustilaginales</taxon>
        <taxon>Ustilaginaceae</taxon>
        <taxon>Sporisorium</taxon>
    </lineage>
</organism>
<evidence type="ECO:0000256" key="3">
    <source>
        <dbReference type="RuleBase" id="RU364030"/>
    </source>
</evidence>
<keyword evidence="4" id="KW-0175">Coiled coil</keyword>
<feature type="coiled-coil region" evidence="4">
    <location>
        <begin position="21"/>
        <end position="52"/>
    </location>
</feature>
<keyword evidence="3" id="KW-0206">Cytoskeleton</keyword>
<dbReference type="Proteomes" id="UP000242770">
    <property type="component" value="Unassembled WGS sequence"/>
</dbReference>
<dbReference type="STRING" id="49012.A0A0F7RWH5"/>
<protein>
    <recommendedName>
        <fullName evidence="3">Tubulin-specific chaperone A</fullName>
    </recommendedName>
</protein>
<dbReference type="PANTHER" id="PTHR21500:SF0">
    <property type="entry name" value="TUBULIN-SPECIFIC CHAPERONE A"/>
    <property type="match status" value="1"/>
</dbReference>
<dbReference type="EMBL" id="CCFA01003861">
    <property type="protein sequence ID" value="CDS01381.1"/>
    <property type="molecule type" value="Genomic_DNA"/>
</dbReference>
<accession>A0A0F7RWH5</accession>
<evidence type="ECO:0000256" key="4">
    <source>
        <dbReference type="SAM" id="Coils"/>
    </source>
</evidence>
<proteinExistence type="inferred from homology"/>
<dbReference type="AlphaFoldDB" id="A0A0F7RWH5"/>
<name>A0A0F7RWH5_9BASI</name>
<dbReference type="GO" id="GO:0007023">
    <property type="term" value="P:post-chaperonin tubulin folding pathway"/>
    <property type="evidence" value="ECO:0007669"/>
    <property type="project" value="UniProtKB-UniRule"/>
</dbReference>
<dbReference type="InterPro" id="IPR004226">
    <property type="entry name" value="TBCA"/>
</dbReference>
<reference evidence="6" key="1">
    <citation type="submission" date="2014-06" db="EMBL/GenBank/DDBJ databases">
        <authorList>
            <person name="Berkman P.J."/>
        </authorList>
    </citation>
    <scope>NUCLEOTIDE SEQUENCE [LARGE SCALE GENOMIC DNA]</scope>
</reference>
<comment type="subunit">
    <text evidence="3">Supercomplex made of cofactors A to E. Cofactors A and D function by capturing and stabilizing tubulin in a quasi-native conformation. Cofactor E binds to the cofactor D-tubulin complex; interaction with cofactor C then causes the release of tubulin polypeptides that are committed to the native state.</text>
</comment>
<dbReference type="GO" id="GO:0007021">
    <property type="term" value="P:tubulin complex assembly"/>
    <property type="evidence" value="ECO:0007669"/>
    <property type="project" value="UniProtKB-UniRule"/>
</dbReference>
<keyword evidence="3" id="KW-0493">Microtubule</keyword>
<dbReference type="SUPFAM" id="SSF46988">
    <property type="entry name" value="Tubulin chaperone cofactor A"/>
    <property type="match status" value="1"/>
</dbReference>
<dbReference type="PANTHER" id="PTHR21500">
    <property type="entry name" value="TUBULIN-SPECIFIC CHAPERONE A"/>
    <property type="match status" value="1"/>
</dbReference>
<dbReference type="Gene3D" id="1.20.58.90">
    <property type="match status" value="1"/>
</dbReference>
<keyword evidence="3" id="KW-0963">Cytoplasm</keyword>
<sequence length="123" mass="13931">MSGLTDVASIKRQLQIKTGVVKRLAKEESSYLTEAKQQEERIQKFIDEERDEYDVKQQRSVLADTLKMIPDCRKRLQLAADDLVNYVEGVQEEPEVASSSEFSAAKQLLSDTQLQLESDLPAV</sequence>
<evidence type="ECO:0000256" key="1">
    <source>
        <dbReference type="ARBA" id="ARBA00006806"/>
    </source>
</evidence>
<dbReference type="InterPro" id="IPR036126">
    <property type="entry name" value="TBCA_sf"/>
</dbReference>
<keyword evidence="6" id="KW-1185">Reference proteome</keyword>
<dbReference type="Pfam" id="PF02970">
    <property type="entry name" value="TBCA"/>
    <property type="match status" value="1"/>
</dbReference>
<dbReference type="GO" id="GO:0005874">
    <property type="term" value="C:microtubule"/>
    <property type="evidence" value="ECO:0007669"/>
    <property type="project" value="UniProtKB-KW"/>
</dbReference>
<evidence type="ECO:0000313" key="5">
    <source>
        <dbReference type="EMBL" id="CDS01381.1"/>
    </source>
</evidence>
<comment type="similarity">
    <text evidence="1 3">Belongs to the TBCA family.</text>
</comment>
<comment type="subcellular location">
    <subcellularLocation>
        <location evidence="3">Cytoplasm</location>
        <location evidence="3">Cytoskeleton</location>
    </subcellularLocation>
</comment>